<dbReference type="SUPFAM" id="SSF69179">
    <property type="entry name" value="Integrin domains"/>
    <property type="match status" value="3"/>
</dbReference>
<keyword evidence="5" id="KW-0677">Repeat</keyword>
<dbReference type="Proteomes" id="UP001652700">
    <property type="component" value="Unplaced"/>
</dbReference>
<dbReference type="PANTHER" id="PTHR23220:SF83">
    <property type="entry name" value="INTEGRIN ALPHA-PS3-RELATED"/>
    <property type="match status" value="1"/>
</dbReference>
<dbReference type="Gene3D" id="2.60.40.1510">
    <property type="entry name" value="ntegrin, alpha v. Chain A, domain 3"/>
    <property type="match status" value="1"/>
</dbReference>
<name>A0ABM5KL61_DIAVI</name>
<feature type="repeat" description="FG-GAP" evidence="12">
    <location>
        <begin position="299"/>
        <end position="359"/>
    </location>
</feature>
<dbReference type="RefSeq" id="XP_050510937.1">
    <property type="nucleotide sequence ID" value="XM_050654980.1"/>
</dbReference>
<evidence type="ECO:0000256" key="14">
    <source>
        <dbReference type="SAM" id="MobiDB-lite"/>
    </source>
</evidence>
<dbReference type="InterPro" id="IPR000413">
    <property type="entry name" value="Integrin_alpha"/>
</dbReference>
<dbReference type="Gene3D" id="2.130.10.130">
    <property type="entry name" value="Integrin alpha, N-terminal"/>
    <property type="match status" value="1"/>
</dbReference>
<dbReference type="Gene3D" id="2.60.40.1460">
    <property type="entry name" value="Integrin domains. Chain A, domain 2"/>
    <property type="match status" value="1"/>
</dbReference>
<dbReference type="Gene3D" id="1.20.5.930">
    <property type="entry name" value="Bicelle-embedded integrin alpha(iib) transmembrane segment"/>
    <property type="match status" value="1"/>
</dbReference>
<dbReference type="InterPro" id="IPR028994">
    <property type="entry name" value="Integrin_alpha_N"/>
</dbReference>
<evidence type="ECO:0000256" key="13">
    <source>
        <dbReference type="RuleBase" id="RU003762"/>
    </source>
</evidence>
<feature type="compositionally biased region" description="Polar residues" evidence="14">
    <location>
        <begin position="1078"/>
        <end position="1087"/>
    </location>
</feature>
<evidence type="ECO:0000256" key="8">
    <source>
        <dbReference type="ARBA" id="ARBA00023037"/>
    </source>
</evidence>
<dbReference type="InterPro" id="IPR013517">
    <property type="entry name" value="FG-GAP"/>
</dbReference>
<dbReference type="InterPro" id="IPR013519">
    <property type="entry name" value="Int_alpha_beta-p"/>
</dbReference>
<evidence type="ECO:0000256" key="2">
    <source>
        <dbReference type="ARBA" id="ARBA00008054"/>
    </source>
</evidence>
<keyword evidence="8 13" id="KW-0401">Integrin</keyword>
<feature type="chain" id="PRO_5045000581" evidence="13">
    <location>
        <begin position="19"/>
        <end position="1097"/>
    </location>
</feature>
<keyword evidence="11" id="KW-0325">Glycoprotein</keyword>
<evidence type="ECO:0000256" key="9">
    <source>
        <dbReference type="ARBA" id="ARBA00023136"/>
    </source>
</evidence>
<keyword evidence="3 13" id="KW-0812">Transmembrane</keyword>
<feature type="signal peptide" evidence="13">
    <location>
        <begin position="1"/>
        <end position="18"/>
    </location>
</feature>
<keyword evidence="6 13" id="KW-0130">Cell adhesion</keyword>
<keyword evidence="7 13" id="KW-1133">Transmembrane helix</keyword>
<sequence length="1097" mass="122818">MRRFIFLIFSLFCVNVKCFNFDMDFPIIFTDRSPEKTYFGYSVAMYPGEFSEKILIGSPKSNDTKYPNIERPGIAYDCHIKTKCRPIDFPHSIEPPQEQWKHGFVGGTMDISYNQSRVAVCGFRQFYVVNGDYRTMGACFWSFLNKTEFKNIKPLLDTSKGTYSYGKNLGSVYWYGQAQAGFSAHLPERANELILGAPGTLNWAGTPLLVSDLEYDIPEPSRRKRQSDPKRKRRALEPFNNVTVPDATQNGAFNLFGYSVSSGYYFGPSTLYYASGTPKAMDYKGKVVVFLFNKESKIRVFAREVGEQFGEYFGASLASGDVNGDTFDDLLVGAPFYKGSTYNEGRVFIYHGGRSTLQMSSILSGRGINGQFGTSIIYMGDIDNDGFGEVAISAPYENGNTGIVYIYKGSPEGLLAKPCQVIVGKDIYPGLLGFGITISKAVDMDGNGYKDMTVGSHVSGHAVLFRGKPIVTIKYTLASIPKILPEDLRSFLINVCFKYEMFNEESVAIKYKVTVDELLGRALIGIGYENSLLTNVTLKKNVPTCENISVKITDSPSLDIKIPIQVSLSYDLNYPKYTKSITFVSTGDEQDNDILDVRRPVLDTYRSNETLFETAIPFTLDCGSDNECQSFINVDITFPQLRDNALIVGSLVYLKMEVNITNSLENAYSTEFFVVLPSLVFFRQPPKKCRFADAVNGSAIICNIGNPLRNNTNYLIEFEIGVSSLDNQYYIDQLEIYSKITTESDNANDDTQKTTLIVKREADITIYGQSEQETNYYGNSSISTSLLTHTYKIEKFGSSSLETLKVKFQVPQEYHEAGKQPVRFLSIAPVEIIFGGQSFKCNVNGTEESAEVTTIKNILNIDDTIIEPSKRRRRRQVETFKQVSDTRKKEDIMVDDEEYEVIANKTLYVNCSSEGVTCFEAVCSFGPYNKEFTPASVTLRMTVNITAISGMASTKEMVLIATNGEVVIESPVNFVQYQDRPDVFTVSSVFINDMSKPAKVALWIIILSAIIGILLLLLLIYGLIRAGFFKRSKKEELENLKAAADQEDKILEIIEGSKMDDEEMETTFDGEMKDEPLNNDTPPATESQSKENLVEMK</sequence>
<dbReference type="PRINTS" id="PR01185">
    <property type="entry name" value="INTEGRINA"/>
</dbReference>
<keyword evidence="9 13" id="KW-0472">Membrane</keyword>
<dbReference type="InterPro" id="IPR048285">
    <property type="entry name" value="Integrin_alpha_Ig-like_2"/>
</dbReference>
<evidence type="ECO:0000256" key="3">
    <source>
        <dbReference type="ARBA" id="ARBA00022692"/>
    </source>
</evidence>
<evidence type="ECO:0000256" key="10">
    <source>
        <dbReference type="ARBA" id="ARBA00023170"/>
    </source>
</evidence>
<dbReference type="PANTHER" id="PTHR23220">
    <property type="entry name" value="INTEGRIN ALPHA"/>
    <property type="match status" value="1"/>
</dbReference>
<dbReference type="Pfam" id="PF01839">
    <property type="entry name" value="FG-GAP"/>
    <property type="match status" value="2"/>
</dbReference>
<protein>
    <submittedName>
        <fullName evidence="17">Uncharacterized protein</fullName>
    </submittedName>
</protein>
<dbReference type="SUPFAM" id="SSF69318">
    <property type="entry name" value="Integrin alpha N-terminal domain"/>
    <property type="match status" value="1"/>
</dbReference>
<evidence type="ECO:0000256" key="4">
    <source>
        <dbReference type="ARBA" id="ARBA00022729"/>
    </source>
</evidence>
<dbReference type="Gene3D" id="2.60.40.1530">
    <property type="entry name" value="ntegrin, alpha v. Chain A, domain 4"/>
    <property type="match status" value="1"/>
</dbReference>
<evidence type="ECO:0000256" key="5">
    <source>
        <dbReference type="ARBA" id="ARBA00022737"/>
    </source>
</evidence>
<keyword evidence="4 13" id="KW-0732">Signal</keyword>
<evidence type="ECO:0000256" key="1">
    <source>
        <dbReference type="ARBA" id="ARBA00004479"/>
    </source>
</evidence>
<dbReference type="SMART" id="SM00191">
    <property type="entry name" value="Int_alpha"/>
    <property type="match status" value="5"/>
</dbReference>
<evidence type="ECO:0000259" key="16">
    <source>
        <dbReference type="Pfam" id="PF20806"/>
    </source>
</evidence>
<feature type="repeat" description="FG-GAP" evidence="12">
    <location>
        <begin position="360"/>
        <end position="416"/>
    </location>
</feature>
<keyword evidence="18" id="KW-1185">Reference proteome</keyword>
<dbReference type="InterPro" id="IPR032695">
    <property type="entry name" value="Integrin_dom_sf"/>
</dbReference>
<evidence type="ECO:0000256" key="12">
    <source>
        <dbReference type="PROSITE-ProRule" id="PRU00803"/>
    </source>
</evidence>
<organism evidence="17 18">
    <name type="scientific">Diabrotica virgifera virgifera</name>
    <name type="common">western corn rootworm</name>
    <dbReference type="NCBI Taxonomy" id="50390"/>
    <lineage>
        <taxon>Eukaryota</taxon>
        <taxon>Metazoa</taxon>
        <taxon>Ecdysozoa</taxon>
        <taxon>Arthropoda</taxon>
        <taxon>Hexapoda</taxon>
        <taxon>Insecta</taxon>
        <taxon>Pterygota</taxon>
        <taxon>Neoptera</taxon>
        <taxon>Endopterygota</taxon>
        <taxon>Coleoptera</taxon>
        <taxon>Polyphaga</taxon>
        <taxon>Cucujiformia</taxon>
        <taxon>Chrysomeloidea</taxon>
        <taxon>Chrysomelidae</taxon>
        <taxon>Galerucinae</taxon>
        <taxon>Diabroticina</taxon>
        <taxon>Diabroticites</taxon>
        <taxon>Diabrotica</taxon>
    </lineage>
</organism>
<feature type="compositionally biased region" description="Basic and acidic residues" evidence="14">
    <location>
        <begin position="1088"/>
        <end position="1097"/>
    </location>
</feature>
<dbReference type="InterPro" id="IPR048286">
    <property type="entry name" value="Integrin_alpha_Ig-like_3"/>
</dbReference>
<dbReference type="EnsemblMetazoa" id="XM_050654980.1">
    <property type="protein sequence ID" value="XP_050510937.1"/>
    <property type="gene ID" value="LOC126887443"/>
</dbReference>
<proteinExistence type="inferred from homology"/>
<evidence type="ECO:0000259" key="15">
    <source>
        <dbReference type="Pfam" id="PF20805"/>
    </source>
</evidence>
<reference evidence="17" key="1">
    <citation type="submission" date="2025-05" db="UniProtKB">
        <authorList>
            <consortium name="EnsemblMetazoa"/>
        </authorList>
    </citation>
    <scope>IDENTIFICATION</scope>
</reference>
<feature type="domain" description="Integrin alpha third immunoglobulin-like" evidence="16">
    <location>
        <begin position="768"/>
        <end position="958"/>
    </location>
</feature>
<feature type="transmembrane region" description="Helical" evidence="13">
    <location>
        <begin position="1000"/>
        <end position="1024"/>
    </location>
</feature>
<dbReference type="Pfam" id="PF20806">
    <property type="entry name" value="Integrin_A_Ig_3"/>
    <property type="match status" value="1"/>
</dbReference>
<evidence type="ECO:0000256" key="7">
    <source>
        <dbReference type="ARBA" id="ARBA00022989"/>
    </source>
</evidence>
<evidence type="ECO:0000313" key="18">
    <source>
        <dbReference type="Proteomes" id="UP001652700"/>
    </source>
</evidence>
<dbReference type="PROSITE" id="PS51470">
    <property type="entry name" value="FG_GAP"/>
    <property type="match status" value="2"/>
</dbReference>
<evidence type="ECO:0000256" key="11">
    <source>
        <dbReference type="ARBA" id="ARBA00023180"/>
    </source>
</evidence>
<dbReference type="GeneID" id="126887443"/>
<feature type="region of interest" description="Disordered" evidence="14">
    <location>
        <begin position="1056"/>
        <end position="1097"/>
    </location>
</feature>
<dbReference type="Pfam" id="PF20805">
    <property type="entry name" value="Integrin_A_Ig_2"/>
    <property type="match status" value="1"/>
</dbReference>
<feature type="domain" description="Integrin alpha second immunoglobulin-like" evidence="15">
    <location>
        <begin position="622"/>
        <end position="755"/>
    </location>
</feature>
<evidence type="ECO:0000256" key="6">
    <source>
        <dbReference type="ARBA" id="ARBA00022889"/>
    </source>
</evidence>
<comment type="subcellular location">
    <subcellularLocation>
        <location evidence="1 13">Membrane</location>
        <topology evidence="1 13">Single-pass type I membrane protein</topology>
    </subcellularLocation>
</comment>
<evidence type="ECO:0000313" key="17">
    <source>
        <dbReference type="EnsemblMetazoa" id="XP_050510937.1"/>
    </source>
</evidence>
<accession>A0ABM5KL61</accession>
<comment type="similarity">
    <text evidence="2 13">Belongs to the integrin alpha chain family.</text>
</comment>
<keyword evidence="10 13" id="KW-0675">Receptor</keyword>